<name>A0A940XRH5_9ACTN</name>
<reference evidence="1" key="1">
    <citation type="submission" date="2021-04" db="EMBL/GenBank/DDBJ databases">
        <title>Genome seq and assembly of Streptomyces sp. RG38.</title>
        <authorList>
            <person name="Chhetri G."/>
        </authorList>
    </citation>
    <scope>NUCLEOTIDE SEQUENCE</scope>
    <source>
        <strain evidence="1">RG38</strain>
    </source>
</reference>
<protein>
    <submittedName>
        <fullName evidence="1">Uncharacterized protein</fullName>
    </submittedName>
</protein>
<comment type="caution">
    <text evidence="1">The sequence shown here is derived from an EMBL/GenBank/DDBJ whole genome shotgun (WGS) entry which is preliminary data.</text>
</comment>
<dbReference type="EMBL" id="JAGPNL010000004">
    <property type="protein sequence ID" value="MBQ0828398.1"/>
    <property type="molecule type" value="Genomic_DNA"/>
</dbReference>
<evidence type="ECO:0000313" key="2">
    <source>
        <dbReference type="Proteomes" id="UP000677875"/>
    </source>
</evidence>
<proteinExistence type="predicted"/>
<sequence>MTTPTTLTFVRHTDGLRYDFTRSGTRHGRPAYERTDGRVGCLWSPSEGWHCESADGIISAYPVTGHHDAPEPPATVWRSFKADRSHLYDLLHQ</sequence>
<gene>
    <name evidence="1" type="ORF">J5Y05_18135</name>
</gene>
<dbReference type="Proteomes" id="UP000677875">
    <property type="component" value="Unassembled WGS sequence"/>
</dbReference>
<organism evidence="1 2">
    <name type="scientific">Streptomyces tagetis</name>
    <dbReference type="NCBI Taxonomy" id="2820809"/>
    <lineage>
        <taxon>Bacteria</taxon>
        <taxon>Bacillati</taxon>
        <taxon>Actinomycetota</taxon>
        <taxon>Actinomycetes</taxon>
        <taxon>Kitasatosporales</taxon>
        <taxon>Streptomycetaceae</taxon>
        <taxon>Streptomyces</taxon>
    </lineage>
</organism>
<dbReference type="RefSeq" id="WP_210873688.1">
    <property type="nucleotide sequence ID" value="NZ_JAGPNL010000004.1"/>
</dbReference>
<dbReference type="AlphaFoldDB" id="A0A940XRH5"/>
<evidence type="ECO:0000313" key="1">
    <source>
        <dbReference type="EMBL" id="MBQ0828398.1"/>
    </source>
</evidence>
<accession>A0A940XRH5</accession>
<keyword evidence="2" id="KW-1185">Reference proteome</keyword>